<evidence type="ECO:0000313" key="2">
    <source>
        <dbReference type="EMBL" id="CAK1603941.1"/>
    </source>
</evidence>
<dbReference type="Proteomes" id="UP001314205">
    <property type="component" value="Unassembled WGS sequence"/>
</dbReference>
<name>A0AAV1M8H3_9NEOP</name>
<protein>
    <submittedName>
        <fullName evidence="2">Uncharacterized protein</fullName>
    </submittedName>
</protein>
<gene>
    <name evidence="2" type="ORF">PARMNEM_LOCUS22235</name>
</gene>
<feature type="compositionally biased region" description="Basic and acidic residues" evidence="1">
    <location>
        <begin position="766"/>
        <end position="776"/>
    </location>
</feature>
<feature type="compositionally biased region" description="Basic and acidic residues" evidence="1">
    <location>
        <begin position="330"/>
        <end position="345"/>
    </location>
</feature>
<sequence>MILLHGVPEEKSEETATVISTLISTKLQVSGFSKTSISRCHRLGRPSDKSSRPVVVKFSDIVMRDKVWFSKTKLKGTVSAVNIENVSTYPKTHQLPLNQGATTQSLKENFNPHLLPIQWQKNYSQGIYPQKQYLRTNHQLPYLPDQNIKELNYEPRNDGRVQNIHDQNFKPPNPIDSEPPVNEFKITLNSPRGYYLSQAGIEHRILDAPIQPSNQYFNQKGLRNNGFNTNNENVPKFQGVELKRNPDITSPLDDISTKINGISLEHQQRPIETNIENYYQVRNIPSAINTGNQNDRNIQPIQNHFYQTGSGFLTQNKKLNALEMPNNQQKESRPGYDTREKNLSAETSDHNKRYKVIHKNGAVEYYDDLDVILKKYPLIKIATNILYSQRTQNTNLNKVNNISPVIPMSNPKIAVLLPSPKLKDHADNFSQYTPQNNIQIPKNEQAYQKPPNAGEEKAILKTLANKVAEKPFVSQLSSLKLNQNIQVQPSMLENNEKNLVTTNVLDKGSENSYVSSLKTEHITALNVSNAAQVLPRRSENVVEQPVTHILSNNNHPEVSLRQSSPNILSESSKSRNTTVITSDSNLNSNITKPMTTSSVLNENKNKNISSIVQLNTKTNLERSPLFNFTSGLSKSQGEHDTNIYKENIFDQIRTINLTTPELFDENLSIDERNVTGSKSEFVEDTENTSSTDDSIKNSDDQDKGLSKSQGEHDTNIYKENIFDQIRTINLTTPELFDENLSIDERNVTGSKSEFVEDTENTSSTDDSIKNSDDQDKDYLSLSKPEVWLRTTDPDFWKNLIDDNDAYSFVYIFDVQSQSRIEKDTKTTIYPNGTVIEEITETTWENGDGDQPKIFKTVKVTLPDDEKKDKNNTSQ</sequence>
<comment type="caution">
    <text evidence="2">The sequence shown here is derived from an EMBL/GenBank/DDBJ whole genome shotgun (WGS) entry which is preliminary data.</text>
</comment>
<keyword evidence="3" id="KW-1185">Reference proteome</keyword>
<organism evidence="2 3">
    <name type="scientific">Parnassius mnemosyne</name>
    <name type="common">clouded apollo</name>
    <dbReference type="NCBI Taxonomy" id="213953"/>
    <lineage>
        <taxon>Eukaryota</taxon>
        <taxon>Metazoa</taxon>
        <taxon>Ecdysozoa</taxon>
        <taxon>Arthropoda</taxon>
        <taxon>Hexapoda</taxon>
        <taxon>Insecta</taxon>
        <taxon>Pterygota</taxon>
        <taxon>Neoptera</taxon>
        <taxon>Endopterygota</taxon>
        <taxon>Lepidoptera</taxon>
        <taxon>Glossata</taxon>
        <taxon>Ditrysia</taxon>
        <taxon>Papilionoidea</taxon>
        <taxon>Papilionidae</taxon>
        <taxon>Parnassiinae</taxon>
        <taxon>Parnassini</taxon>
        <taxon>Parnassius</taxon>
        <taxon>Driopa</taxon>
    </lineage>
</organism>
<feature type="region of interest" description="Disordered" evidence="1">
    <location>
        <begin position="325"/>
        <end position="345"/>
    </location>
</feature>
<accession>A0AAV1M8H3</accession>
<feature type="region of interest" description="Disordered" evidence="1">
    <location>
        <begin position="674"/>
        <end position="712"/>
    </location>
</feature>
<evidence type="ECO:0000313" key="3">
    <source>
        <dbReference type="Proteomes" id="UP001314205"/>
    </source>
</evidence>
<feature type="compositionally biased region" description="Basic and acidic residues" evidence="1">
    <location>
        <begin position="693"/>
        <end position="712"/>
    </location>
</feature>
<reference evidence="2 3" key="1">
    <citation type="submission" date="2023-11" db="EMBL/GenBank/DDBJ databases">
        <authorList>
            <person name="Hedman E."/>
            <person name="Englund M."/>
            <person name="Stromberg M."/>
            <person name="Nyberg Akerstrom W."/>
            <person name="Nylinder S."/>
            <person name="Jareborg N."/>
            <person name="Kallberg Y."/>
            <person name="Kronander E."/>
        </authorList>
    </citation>
    <scope>NUCLEOTIDE SEQUENCE [LARGE SCALE GENOMIC DNA]</scope>
</reference>
<dbReference type="EMBL" id="CAVLGL010000159">
    <property type="protein sequence ID" value="CAK1603941.1"/>
    <property type="molecule type" value="Genomic_DNA"/>
</dbReference>
<feature type="region of interest" description="Disordered" evidence="1">
    <location>
        <begin position="555"/>
        <end position="576"/>
    </location>
</feature>
<dbReference type="Gene3D" id="3.30.70.1820">
    <property type="entry name" value="L1 transposable element, RRM domain"/>
    <property type="match status" value="1"/>
</dbReference>
<evidence type="ECO:0000256" key="1">
    <source>
        <dbReference type="SAM" id="MobiDB-lite"/>
    </source>
</evidence>
<proteinExistence type="predicted"/>
<dbReference type="AlphaFoldDB" id="A0AAV1M8H3"/>
<feature type="region of interest" description="Disordered" evidence="1">
    <location>
        <begin position="747"/>
        <end position="776"/>
    </location>
</feature>